<dbReference type="GO" id="GO:0003824">
    <property type="term" value="F:catalytic activity"/>
    <property type="evidence" value="ECO:0007669"/>
    <property type="project" value="InterPro"/>
</dbReference>
<dbReference type="RefSeq" id="WP_229673311.1">
    <property type="nucleotide sequence ID" value="NZ_BMJV01000007.1"/>
</dbReference>
<evidence type="ECO:0000256" key="4">
    <source>
        <dbReference type="ARBA" id="ARBA00015376"/>
    </source>
</evidence>
<dbReference type="AlphaFoldDB" id="A0A8J2ZMU9"/>
<dbReference type="InterPro" id="IPR011013">
    <property type="entry name" value="Gal_mutarotase_sf_dom"/>
</dbReference>
<dbReference type="Gene3D" id="2.60.40.10">
    <property type="entry name" value="Immunoglobulins"/>
    <property type="match status" value="1"/>
</dbReference>
<comment type="pathway">
    <text evidence="2">Glycan metabolism; osmoregulated periplasmic glucan (OPG) biosynthesis.</text>
</comment>
<dbReference type="Gene3D" id="2.70.98.10">
    <property type="match status" value="1"/>
</dbReference>
<evidence type="ECO:0000256" key="5">
    <source>
        <dbReference type="ARBA" id="ARBA00022764"/>
    </source>
</evidence>
<dbReference type="SUPFAM" id="SSF74650">
    <property type="entry name" value="Galactose mutarotase-like"/>
    <property type="match status" value="1"/>
</dbReference>
<proteinExistence type="inferred from homology"/>
<comment type="subcellular location">
    <subcellularLocation>
        <location evidence="1">Periplasm</location>
    </subcellularLocation>
</comment>
<evidence type="ECO:0000313" key="8">
    <source>
        <dbReference type="Proteomes" id="UP000617145"/>
    </source>
</evidence>
<comment type="similarity">
    <text evidence="3">Belongs to the OpgD/OpgG family.</text>
</comment>
<dbReference type="InterPro" id="IPR014438">
    <property type="entry name" value="Glucan_biosyn_MdoG/MdoD"/>
</dbReference>
<name>A0A8J2ZMU9_9RHOB</name>
<dbReference type="InterPro" id="IPR014756">
    <property type="entry name" value="Ig_E-set"/>
</dbReference>
<reference evidence="7" key="2">
    <citation type="submission" date="2020-09" db="EMBL/GenBank/DDBJ databases">
        <authorList>
            <person name="Sun Q."/>
            <person name="Zhou Y."/>
        </authorList>
    </citation>
    <scope>NUCLEOTIDE SEQUENCE</scope>
    <source>
        <strain evidence="7">CGMCC 1.15762</strain>
    </source>
</reference>
<evidence type="ECO:0000313" key="7">
    <source>
        <dbReference type="EMBL" id="GGG81903.1"/>
    </source>
</evidence>
<sequence>MTHIRSLRRGLQLARGAEHGMSRRQALGAVGAALCSVALPHGVLAQDTQPEGEADTGGGKPSVPFSFDSLSEQMKLAALQDAPQRETIEGFLDELDYDDYQRIRFDSRHAQWADTEGSLFRLHAFHPGWLFKEPVSIHEVVDGQATPMTFTTDDFDYSSLEREVPSSQAMPGVAGFRLHNQLNKANHYDELVSFLGASYFRALGRDNVYGLSARGLAINTGTSDGEEFPRFTDFWIDRPEPGSDTIIIHAALHSASVTGAYRFVIHPGVTTTMDVTARLFMRNDVQQLGISPLTSMFLFDGADRGDFYDFRPVVHDSSALVMNVGETTFYRPLKNPPRLASSYLGAERPRSFGLVQREREFDQYLDAQAHYERRPSLMVEPLGDWGKGMVRLLEIPSDLEANDNIVAYWVPDAPARAGDSLQFAYRLHWGMSPPGDRSVELARVLRTLSGEGGVAGVEKDTDERKFVIDFEGGLLRELSADAKVDPAITVSNASVTTTALAKVSGTDIWRLVIDVQAEPGSTVELKAALAGYDRTLTETWLYQWVKE</sequence>
<keyword evidence="5" id="KW-0574">Periplasm</keyword>
<evidence type="ECO:0000256" key="3">
    <source>
        <dbReference type="ARBA" id="ARBA00009284"/>
    </source>
</evidence>
<dbReference type="InterPro" id="IPR006311">
    <property type="entry name" value="TAT_signal"/>
</dbReference>
<dbReference type="Proteomes" id="UP000617145">
    <property type="component" value="Unassembled WGS sequence"/>
</dbReference>
<organism evidence="7 8">
    <name type="scientific">Salipiger pallidus</name>
    <dbReference type="NCBI Taxonomy" id="1775170"/>
    <lineage>
        <taxon>Bacteria</taxon>
        <taxon>Pseudomonadati</taxon>
        <taxon>Pseudomonadota</taxon>
        <taxon>Alphaproteobacteria</taxon>
        <taxon>Rhodobacterales</taxon>
        <taxon>Roseobacteraceae</taxon>
        <taxon>Salipiger</taxon>
    </lineage>
</organism>
<dbReference type="PANTHER" id="PTHR30504:SF4">
    <property type="entry name" value="GLUCANS BIOSYNTHESIS PROTEIN G"/>
    <property type="match status" value="1"/>
</dbReference>
<dbReference type="InterPro" id="IPR013783">
    <property type="entry name" value="Ig-like_fold"/>
</dbReference>
<dbReference type="PROSITE" id="PS51318">
    <property type="entry name" value="TAT"/>
    <property type="match status" value="1"/>
</dbReference>
<gene>
    <name evidence="7" type="primary">opgG</name>
    <name evidence="7" type="ORF">GCM10011415_34430</name>
</gene>
<protein>
    <recommendedName>
        <fullName evidence="4">Glucans biosynthesis protein G</fullName>
    </recommendedName>
</protein>
<dbReference type="GO" id="GO:0030288">
    <property type="term" value="C:outer membrane-bounded periplasmic space"/>
    <property type="evidence" value="ECO:0007669"/>
    <property type="project" value="TreeGrafter"/>
</dbReference>
<dbReference type="InterPro" id="IPR007444">
    <property type="entry name" value="Glucan_biosyn_MdoG_C"/>
</dbReference>
<dbReference type="PIRSF" id="PIRSF006281">
    <property type="entry name" value="MdoG"/>
    <property type="match status" value="1"/>
</dbReference>
<dbReference type="EMBL" id="BMJV01000007">
    <property type="protein sequence ID" value="GGG81903.1"/>
    <property type="molecule type" value="Genomic_DNA"/>
</dbReference>
<evidence type="ECO:0000256" key="1">
    <source>
        <dbReference type="ARBA" id="ARBA00004418"/>
    </source>
</evidence>
<dbReference type="GO" id="GO:0030246">
    <property type="term" value="F:carbohydrate binding"/>
    <property type="evidence" value="ECO:0007669"/>
    <property type="project" value="InterPro"/>
</dbReference>
<evidence type="ECO:0000256" key="2">
    <source>
        <dbReference type="ARBA" id="ARBA00005001"/>
    </source>
</evidence>
<dbReference type="SUPFAM" id="SSF81296">
    <property type="entry name" value="E set domains"/>
    <property type="match status" value="1"/>
</dbReference>
<dbReference type="Pfam" id="PF04349">
    <property type="entry name" value="MdoG"/>
    <property type="match status" value="1"/>
</dbReference>
<keyword evidence="8" id="KW-1185">Reference proteome</keyword>
<reference evidence="7" key="1">
    <citation type="journal article" date="2014" name="Int. J. Syst. Evol. Microbiol.">
        <title>Complete genome sequence of Corynebacterium casei LMG S-19264T (=DSM 44701T), isolated from a smear-ripened cheese.</title>
        <authorList>
            <consortium name="US DOE Joint Genome Institute (JGI-PGF)"/>
            <person name="Walter F."/>
            <person name="Albersmeier A."/>
            <person name="Kalinowski J."/>
            <person name="Ruckert C."/>
        </authorList>
    </citation>
    <scope>NUCLEOTIDE SEQUENCE</scope>
    <source>
        <strain evidence="7">CGMCC 1.15762</strain>
    </source>
</reference>
<comment type="caution">
    <text evidence="7">The sequence shown here is derived from an EMBL/GenBank/DDBJ whole genome shotgun (WGS) entry which is preliminary data.</text>
</comment>
<accession>A0A8J2ZMU9</accession>
<dbReference type="InterPro" id="IPR014718">
    <property type="entry name" value="GH-type_carb-bd"/>
</dbReference>
<evidence type="ECO:0000259" key="6">
    <source>
        <dbReference type="Pfam" id="PF04349"/>
    </source>
</evidence>
<feature type="domain" description="Glucan biosynthesis periplasmic MdoG C-terminal" evidence="6">
    <location>
        <begin position="65"/>
        <end position="544"/>
    </location>
</feature>
<dbReference type="GO" id="GO:0051274">
    <property type="term" value="P:beta-glucan biosynthetic process"/>
    <property type="evidence" value="ECO:0007669"/>
    <property type="project" value="TreeGrafter"/>
</dbReference>
<dbReference type="PANTHER" id="PTHR30504">
    <property type="entry name" value="GLUCANS BIOSYNTHESIS PROTEIN"/>
    <property type="match status" value="1"/>
</dbReference>
<dbReference type="UniPathway" id="UPA00637"/>